<dbReference type="Gene3D" id="3.40.50.300">
    <property type="entry name" value="P-loop containing nucleotide triphosphate hydrolases"/>
    <property type="match status" value="1"/>
</dbReference>
<gene>
    <name evidence="3" type="ORF">K432DRAFT_355692</name>
</gene>
<dbReference type="SUPFAM" id="SSF52540">
    <property type="entry name" value="P-loop containing nucleoside triphosphate hydrolases"/>
    <property type="match status" value="1"/>
</dbReference>
<evidence type="ECO:0000313" key="3">
    <source>
        <dbReference type="EMBL" id="OCK79046.1"/>
    </source>
</evidence>
<feature type="compositionally biased region" description="Polar residues" evidence="1">
    <location>
        <begin position="1014"/>
        <end position="1031"/>
    </location>
</feature>
<dbReference type="InterPro" id="IPR029498">
    <property type="entry name" value="HeLo_dom"/>
</dbReference>
<dbReference type="InterPro" id="IPR038305">
    <property type="entry name" value="HeLo_sf"/>
</dbReference>
<dbReference type="Proteomes" id="UP000250266">
    <property type="component" value="Unassembled WGS sequence"/>
</dbReference>
<dbReference type="Gene3D" id="1.20.120.1020">
    <property type="entry name" value="Prion-inhibition and propagation, HeLo domain"/>
    <property type="match status" value="1"/>
</dbReference>
<dbReference type="InterPro" id="IPR027417">
    <property type="entry name" value="P-loop_NTPase"/>
</dbReference>
<feature type="compositionally biased region" description="Basic and acidic residues" evidence="1">
    <location>
        <begin position="416"/>
        <end position="428"/>
    </location>
</feature>
<feature type="region of interest" description="Disordered" evidence="1">
    <location>
        <begin position="398"/>
        <end position="428"/>
    </location>
</feature>
<dbReference type="InterPro" id="IPR003593">
    <property type="entry name" value="AAA+_ATPase"/>
</dbReference>
<dbReference type="Pfam" id="PF14479">
    <property type="entry name" value="HeLo"/>
    <property type="match status" value="1"/>
</dbReference>
<organism evidence="3 4">
    <name type="scientific">Lepidopterella palustris CBS 459.81</name>
    <dbReference type="NCBI Taxonomy" id="1314670"/>
    <lineage>
        <taxon>Eukaryota</taxon>
        <taxon>Fungi</taxon>
        <taxon>Dikarya</taxon>
        <taxon>Ascomycota</taxon>
        <taxon>Pezizomycotina</taxon>
        <taxon>Dothideomycetes</taxon>
        <taxon>Pleosporomycetidae</taxon>
        <taxon>Mytilinidiales</taxon>
        <taxon>Argynnaceae</taxon>
        <taxon>Lepidopterella</taxon>
    </lineage>
</organism>
<dbReference type="EMBL" id="KV745026">
    <property type="protein sequence ID" value="OCK79046.1"/>
    <property type="molecule type" value="Genomic_DNA"/>
</dbReference>
<dbReference type="InterPro" id="IPR054289">
    <property type="entry name" value="DUF7025"/>
</dbReference>
<accession>A0A8E2E8F3</accession>
<feature type="compositionally biased region" description="Basic and acidic residues" evidence="1">
    <location>
        <begin position="1032"/>
        <end position="1044"/>
    </location>
</feature>
<dbReference type="InterPro" id="IPR056599">
    <property type="entry name" value="AAA_lid_fung"/>
</dbReference>
<dbReference type="Pfam" id="PF00004">
    <property type="entry name" value="AAA"/>
    <property type="match status" value="1"/>
</dbReference>
<feature type="region of interest" description="Disordered" evidence="1">
    <location>
        <begin position="1013"/>
        <end position="1059"/>
    </location>
</feature>
<sequence length="1092" mass="123650">MAEAIGLTVGFIGLAGLFSTCVDCFKLVQVYSARSCDYETLQTMLDNQQFHFMAWGKACGFMDTDRAKSRFDDPLSGPRNRRIEQTMERIIALLTDGESLKKKYGLKAQRAPVGSKLIEGPALSAFSKAFQNTKDFWNTSLQRKTHITGTLRWAVDDKDKFDRLIQNLRDLLSDLMRFTEDIGVPDREHLIVEYEFEMIDDEPSLEAITAASACDDDDLLSSVASRRLSRVKAQSVANQSVKFDDSVSMASFARYTPSISTLVEEEVEGVVQEIGVMRVSISQWRKVKTRAGIMPWLKTIVVATGSSPGISELGDDIQPLSRANTLSDDLDSTATSRPVRVAINSQVLINTLRKITAYRFSSNHNVLIHPFKPLIVYENDLRRYIADMQEKLRVLEEAHRKEPAEADDPSESELGIESKTDENPALEIEKTRRTVQELECLLDFMDNDMSELLQICKQMRDQSLQKISFENLWLVFRPGTIAISRNPTSDHNDRAYQILHVTGGRPILDVDNNSRSEGLGNSEDLDYDNFDGTSYGPRPHKFVISEFTGERDVLSLPLCPISQSSFAMELRVKLLDRGKRFLQCTERGRYYYSGLVLKEWDPNHRDACTFCARNIIIDNIAAMEQCRSSGCIWNPSFGGGVIAKATKANNREAFETVDCSIPKCKTCTDIFNDAIIDLKLRDKFLRSSRNLKAMHQKELGEDQLLLLPYRICGYSLHHRKWFPLNVSLLQEVLEPVDLLEKLVLPDEHKAMLLALIRSQVQNAPQYDDGLVDVVQGKGRGVLILLHGAPGTGKTLAAEAVAASLKRPLLPVRIADLGSVSREIEQNLSQFVTLAERWGCILLVQDADAILAQRTRTDREGNNITSTFIDALEYFTGILIFTTNRVGDFDEAIKSRIHLTLYFPPFNLEAVIKLWKNLLDQLREGRVDFDSKEILRFAERQYNQKEARWNGREIRNAIATAVALAQEDAKFSGDEKVVLKKGHFEAIARSSQTFSNYLRDIRGGEDSATAYLRNDSYTPQTPKQNHRTSTNYDRPDHWSDSRAVEDYDDNFNPESTQPDVDDLEVQELEIQLKMAKLKRQQKALRARYVQPSP</sequence>
<name>A0A8E2E8F3_9PEZI</name>
<dbReference type="AlphaFoldDB" id="A0A8E2E8F3"/>
<dbReference type="Pfam" id="PF23232">
    <property type="entry name" value="AAA_lid_13"/>
    <property type="match status" value="1"/>
</dbReference>
<evidence type="ECO:0000313" key="4">
    <source>
        <dbReference type="Proteomes" id="UP000250266"/>
    </source>
</evidence>
<proteinExistence type="predicted"/>
<dbReference type="CDD" id="cd19481">
    <property type="entry name" value="RecA-like_protease"/>
    <property type="match status" value="1"/>
</dbReference>
<reference evidence="3 4" key="1">
    <citation type="journal article" date="2016" name="Nat. Commun.">
        <title>Ectomycorrhizal ecology is imprinted in the genome of the dominant symbiotic fungus Cenococcum geophilum.</title>
        <authorList>
            <consortium name="DOE Joint Genome Institute"/>
            <person name="Peter M."/>
            <person name="Kohler A."/>
            <person name="Ohm R.A."/>
            <person name="Kuo A."/>
            <person name="Krutzmann J."/>
            <person name="Morin E."/>
            <person name="Arend M."/>
            <person name="Barry K.W."/>
            <person name="Binder M."/>
            <person name="Choi C."/>
            <person name="Clum A."/>
            <person name="Copeland A."/>
            <person name="Grisel N."/>
            <person name="Haridas S."/>
            <person name="Kipfer T."/>
            <person name="LaButti K."/>
            <person name="Lindquist E."/>
            <person name="Lipzen A."/>
            <person name="Maire R."/>
            <person name="Meier B."/>
            <person name="Mihaltcheva S."/>
            <person name="Molinier V."/>
            <person name="Murat C."/>
            <person name="Poggeler S."/>
            <person name="Quandt C.A."/>
            <person name="Sperisen C."/>
            <person name="Tritt A."/>
            <person name="Tisserant E."/>
            <person name="Crous P.W."/>
            <person name="Henrissat B."/>
            <person name="Nehls U."/>
            <person name="Egli S."/>
            <person name="Spatafora J.W."/>
            <person name="Grigoriev I.V."/>
            <person name="Martin F.M."/>
        </authorList>
    </citation>
    <scope>NUCLEOTIDE SEQUENCE [LARGE SCALE GENOMIC DNA]</scope>
    <source>
        <strain evidence="3 4">CBS 459.81</strain>
    </source>
</reference>
<dbReference type="OrthoDB" id="10042665at2759"/>
<keyword evidence="4" id="KW-1185">Reference proteome</keyword>
<evidence type="ECO:0000256" key="1">
    <source>
        <dbReference type="SAM" id="MobiDB-lite"/>
    </source>
</evidence>
<dbReference type="PANTHER" id="PTHR46411">
    <property type="entry name" value="FAMILY ATPASE, PUTATIVE-RELATED"/>
    <property type="match status" value="1"/>
</dbReference>
<dbReference type="GO" id="GO:0005524">
    <property type="term" value="F:ATP binding"/>
    <property type="evidence" value="ECO:0007669"/>
    <property type="project" value="InterPro"/>
</dbReference>
<evidence type="ECO:0000259" key="2">
    <source>
        <dbReference type="SMART" id="SM00382"/>
    </source>
</evidence>
<protein>
    <recommendedName>
        <fullName evidence="2">AAA+ ATPase domain-containing protein</fullName>
    </recommendedName>
</protein>
<feature type="domain" description="AAA+ ATPase" evidence="2">
    <location>
        <begin position="779"/>
        <end position="906"/>
    </location>
</feature>
<dbReference type="GO" id="GO:0016887">
    <property type="term" value="F:ATP hydrolysis activity"/>
    <property type="evidence" value="ECO:0007669"/>
    <property type="project" value="InterPro"/>
</dbReference>
<dbReference type="SMART" id="SM00382">
    <property type="entry name" value="AAA"/>
    <property type="match status" value="1"/>
</dbReference>
<dbReference type="Pfam" id="PF22942">
    <property type="entry name" value="DUF7025"/>
    <property type="match status" value="1"/>
</dbReference>
<dbReference type="PANTHER" id="PTHR46411:SF3">
    <property type="entry name" value="AAA+ ATPASE DOMAIN-CONTAINING PROTEIN"/>
    <property type="match status" value="1"/>
</dbReference>
<dbReference type="InterPro" id="IPR003959">
    <property type="entry name" value="ATPase_AAA_core"/>
</dbReference>